<dbReference type="InterPro" id="IPR012657">
    <property type="entry name" value="23S_rRNA-intervening_sequence"/>
</dbReference>
<keyword evidence="2" id="KW-1185">Reference proteome</keyword>
<evidence type="ECO:0000313" key="1">
    <source>
        <dbReference type="EMBL" id="MBB2145375.1"/>
    </source>
</evidence>
<dbReference type="SUPFAM" id="SSF158446">
    <property type="entry name" value="IVS-encoded protein-like"/>
    <property type="match status" value="1"/>
</dbReference>
<dbReference type="AlphaFoldDB" id="A0A923DYD3"/>
<name>A0A923DYD3_9SPHI</name>
<evidence type="ECO:0000313" key="2">
    <source>
        <dbReference type="Proteomes" id="UP000601055"/>
    </source>
</evidence>
<comment type="caution">
    <text evidence="1">The sequence shown here is derived from an EMBL/GenBank/DDBJ whole genome shotgun (WGS) entry which is preliminary data.</text>
</comment>
<dbReference type="PANTHER" id="PTHR38471">
    <property type="entry name" value="FOUR HELIX BUNDLE PROTEIN"/>
    <property type="match status" value="1"/>
</dbReference>
<sequence length="124" mass="14647">MSYNRIEDLEVYMLAEEFSNEVWDVAAKWDYFAKDTVGKQVYRCADSISANIAEGYGRFHFKENKNFCYYSRGSILETKSFLRKMKHRSLVTSEGYENLFNKLEIIHIKLNAYIKFIGKRSVID</sequence>
<dbReference type="RefSeq" id="WP_182922025.1">
    <property type="nucleotide sequence ID" value="NZ_WNXD01000001.1"/>
</dbReference>
<gene>
    <name evidence="1" type="ORF">GM921_07765</name>
</gene>
<organism evidence="1 2">
    <name type="scientific">Pedobacter planticolens</name>
    <dbReference type="NCBI Taxonomy" id="2679964"/>
    <lineage>
        <taxon>Bacteria</taxon>
        <taxon>Pseudomonadati</taxon>
        <taxon>Bacteroidota</taxon>
        <taxon>Sphingobacteriia</taxon>
        <taxon>Sphingobacteriales</taxon>
        <taxon>Sphingobacteriaceae</taxon>
        <taxon>Pedobacter</taxon>
    </lineage>
</organism>
<dbReference type="Pfam" id="PF05635">
    <property type="entry name" value="23S_rRNA_IVP"/>
    <property type="match status" value="1"/>
</dbReference>
<accession>A0A923DYD3</accession>
<proteinExistence type="predicted"/>
<dbReference type="Gene3D" id="1.20.1440.60">
    <property type="entry name" value="23S rRNA-intervening sequence"/>
    <property type="match status" value="1"/>
</dbReference>
<protein>
    <submittedName>
        <fullName evidence="1">Four helix bundle protein</fullName>
    </submittedName>
</protein>
<dbReference type="EMBL" id="WNXD01000001">
    <property type="protein sequence ID" value="MBB2145375.1"/>
    <property type="molecule type" value="Genomic_DNA"/>
</dbReference>
<dbReference type="InterPro" id="IPR036583">
    <property type="entry name" value="23S_rRNA_IVS_sf"/>
</dbReference>
<dbReference type="PANTHER" id="PTHR38471:SF2">
    <property type="entry name" value="FOUR HELIX BUNDLE PROTEIN"/>
    <property type="match status" value="1"/>
</dbReference>
<dbReference type="Proteomes" id="UP000601055">
    <property type="component" value="Unassembled WGS sequence"/>
</dbReference>
<dbReference type="NCBIfam" id="TIGR02436">
    <property type="entry name" value="four helix bundle protein"/>
    <property type="match status" value="1"/>
</dbReference>
<reference evidence="1" key="1">
    <citation type="submission" date="2019-11" db="EMBL/GenBank/DDBJ databases">
        <title>Description of Pedobacter sp. LMG 31464T.</title>
        <authorList>
            <person name="Carlier A."/>
            <person name="Qi S."/>
            <person name="Vandamme P."/>
        </authorList>
    </citation>
    <scope>NUCLEOTIDE SEQUENCE</scope>
    <source>
        <strain evidence="1">LMG 31464</strain>
    </source>
</reference>